<proteinExistence type="predicted"/>
<name>A0A5J4VII5_9EUKA</name>
<dbReference type="AlphaFoldDB" id="A0A5J4VII5"/>
<gene>
    <name evidence="1" type="ORF">EZS28_022065</name>
</gene>
<accession>A0A5J4VII5</accession>
<evidence type="ECO:0000313" key="1">
    <source>
        <dbReference type="EMBL" id="KAA6382408.1"/>
    </source>
</evidence>
<dbReference type="Proteomes" id="UP000324800">
    <property type="component" value="Unassembled WGS sequence"/>
</dbReference>
<reference evidence="1 2" key="1">
    <citation type="submission" date="2019-03" db="EMBL/GenBank/DDBJ databases">
        <title>Single cell metagenomics reveals metabolic interactions within the superorganism composed of flagellate Streblomastix strix and complex community of Bacteroidetes bacteria on its surface.</title>
        <authorList>
            <person name="Treitli S.C."/>
            <person name="Kolisko M."/>
            <person name="Husnik F."/>
            <person name="Keeling P."/>
            <person name="Hampl V."/>
        </authorList>
    </citation>
    <scope>NUCLEOTIDE SEQUENCE [LARGE SCALE GENOMIC DNA]</scope>
    <source>
        <strain evidence="1">ST1C</strain>
    </source>
</reference>
<dbReference type="EMBL" id="SNRW01006799">
    <property type="protein sequence ID" value="KAA6382408.1"/>
    <property type="molecule type" value="Genomic_DNA"/>
</dbReference>
<evidence type="ECO:0000313" key="2">
    <source>
        <dbReference type="Proteomes" id="UP000324800"/>
    </source>
</evidence>
<sequence length="189" mass="21555">MLRRTYQTCKHPPSRDSCQTLNYTNLVTLNLLHSAAQLQSTFVNAIRLNIEIDLLDTDQIQTAPKEVPSNANSAIWALQAGLSGQEMSQISFVAEEPSEEQVVQARQRARAVMGQVTRRKPPKHNNPPAQPMLAFEQIISDLETKQQQQYRLLQRTLTLIAKRDLLVSLKFNLCTFIIKYDTVYKLNMT</sequence>
<organism evidence="1 2">
    <name type="scientific">Streblomastix strix</name>
    <dbReference type="NCBI Taxonomy" id="222440"/>
    <lineage>
        <taxon>Eukaryota</taxon>
        <taxon>Metamonada</taxon>
        <taxon>Preaxostyla</taxon>
        <taxon>Oxymonadida</taxon>
        <taxon>Streblomastigidae</taxon>
        <taxon>Streblomastix</taxon>
    </lineage>
</organism>
<comment type="caution">
    <text evidence="1">The sequence shown here is derived from an EMBL/GenBank/DDBJ whole genome shotgun (WGS) entry which is preliminary data.</text>
</comment>
<protein>
    <submittedName>
        <fullName evidence="1">Uncharacterized protein</fullName>
    </submittedName>
</protein>